<reference evidence="3 4" key="1">
    <citation type="submission" date="2018-12" db="EMBL/GenBank/DDBJ databases">
        <authorList>
            <person name="Yang Y."/>
        </authorList>
    </citation>
    <scope>NUCLEOTIDE SEQUENCE [LARGE SCALE GENOMIC DNA]</scope>
    <source>
        <strain evidence="3 4">GSF71</strain>
    </source>
</reference>
<dbReference type="EMBL" id="RZIJ01000021">
    <property type="protein sequence ID" value="RUQ66353.1"/>
    <property type="molecule type" value="Genomic_DNA"/>
</dbReference>
<accession>A0A433J3J4</accession>
<comment type="caution">
    <text evidence="3">The sequence shown here is derived from an EMBL/GenBank/DDBJ whole genome shotgun (WGS) entry which is preliminary data.</text>
</comment>
<dbReference type="AlphaFoldDB" id="A0A433J3J4"/>
<proteinExistence type="predicted"/>
<keyword evidence="4" id="KW-1185">Reference proteome</keyword>
<evidence type="ECO:0000313" key="4">
    <source>
        <dbReference type="Proteomes" id="UP000280346"/>
    </source>
</evidence>
<evidence type="ECO:0000313" key="3">
    <source>
        <dbReference type="EMBL" id="RUQ66353.1"/>
    </source>
</evidence>
<name>A0A433J3J4_9PROT</name>
<keyword evidence="2" id="KW-1133">Transmembrane helix</keyword>
<feature type="coiled-coil region" evidence="1">
    <location>
        <begin position="140"/>
        <end position="181"/>
    </location>
</feature>
<feature type="transmembrane region" description="Helical" evidence="2">
    <location>
        <begin position="75"/>
        <end position="95"/>
    </location>
</feature>
<evidence type="ECO:0000256" key="1">
    <source>
        <dbReference type="SAM" id="Coils"/>
    </source>
</evidence>
<organism evidence="3 4">
    <name type="scientific">Azospirillum doebereinerae</name>
    <dbReference type="NCBI Taxonomy" id="92933"/>
    <lineage>
        <taxon>Bacteria</taxon>
        <taxon>Pseudomonadati</taxon>
        <taxon>Pseudomonadota</taxon>
        <taxon>Alphaproteobacteria</taxon>
        <taxon>Rhodospirillales</taxon>
        <taxon>Azospirillaceae</taxon>
        <taxon>Azospirillum</taxon>
    </lineage>
</organism>
<sequence length="237" mass="24116">MGKFMALRGIRITAALTLVLFSAACTTTGSSSATLSPDQKALRDYSADYTVQGAVAGAVLGCVTGALLSRNRAVGCAAGAAVGGAAGGTGGYFLAQRQNQVGATSAAYTVQKSDLDGKVEESRQAAALSAKIASTAKADIRQLQRQVASGQASNAQLMAKVREAEQDRESMTNASKKMEDTIGKLETDINSGKGSKSDVAYMRTKQAQLVAEKRKLDATISDLAGITGAGTGVGAGV</sequence>
<keyword evidence="2" id="KW-0812">Transmembrane</keyword>
<keyword evidence="2" id="KW-0472">Membrane</keyword>
<feature type="transmembrane region" description="Helical" evidence="2">
    <location>
        <begin position="49"/>
        <end position="68"/>
    </location>
</feature>
<gene>
    <name evidence="3" type="ORF">EJ913_22830</name>
</gene>
<evidence type="ECO:0000256" key="2">
    <source>
        <dbReference type="SAM" id="Phobius"/>
    </source>
</evidence>
<protein>
    <submittedName>
        <fullName evidence="3">Uncharacterized protein</fullName>
    </submittedName>
</protein>
<dbReference type="PROSITE" id="PS51257">
    <property type="entry name" value="PROKAR_LIPOPROTEIN"/>
    <property type="match status" value="1"/>
</dbReference>
<dbReference type="Proteomes" id="UP000280346">
    <property type="component" value="Unassembled WGS sequence"/>
</dbReference>
<keyword evidence="1" id="KW-0175">Coiled coil</keyword>
<dbReference type="OrthoDB" id="9878373at2"/>